<sequence>MHCRQPRCTAASPDALSPRVRAPAGSSVERHTVEILSLRLRTGLSNFGPVRRPDRPGGATAGPAPGRPCAKLPAVPTAVGSGPSRRAILAAVPLVGAGASVLLASAGCTSSDPVAPTPTANPADVAAATAAHQREAELLTAYDAAISRHPGLATTLRTIRAHHADHASDLAALGLPGVGASATSATSAAPTTSAAAATEPTTSAGDPAPNTADPADTSETQAATLTALAALEGTTATAHRAGCLTASTGLAGLLASLCAAESAHAELIGKAQPTVAR</sequence>
<reference evidence="3" key="1">
    <citation type="submission" date="2015-11" db="EMBL/GenBank/DDBJ databases">
        <authorList>
            <person name="Varghese N."/>
        </authorList>
    </citation>
    <scope>NUCLEOTIDE SEQUENCE [LARGE SCALE GENOMIC DNA]</scope>
    <source>
        <strain evidence="3">DSM 45899</strain>
    </source>
</reference>
<keyword evidence="3" id="KW-1185">Reference proteome</keyword>
<feature type="compositionally biased region" description="Low complexity" evidence="1">
    <location>
        <begin position="56"/>
        <end position="69"/>
    </location>
</feature>
<dbReference type="EMBL" id="FAOZ01000005">
    <property type="protein sequence ID" value="CUU55652.1"/>
    <property type="molecule type" value="Genomic_DNA"/>
</dbReference>
<evidence type="ECO:0000256" key="1">
    <source>
        <dbReference type="SAM" id="MobiDB-lite"/>
    </source>
</evidence>
<protein>
    <recommendedName>
        <fullName evidence="4">Ferritin-like domain-containing protein</fullName>
    </recommendedName>
</protein>
<feature type="region of interest" description="Disordered" evidence="1">
    <location>
        <begin position="45"/>
        <end position="69"/>
    </location>
</feature>
<dbReference type="Proteomes" id="UP000198802">
    <property type="component" value="Unassembled WGS sequence"/>
</dbReference>
<gene>
    <name evidence="2" type="ORF">Ga0074812_105305</name>
</gene>
<feature type="compositionally biased region" description="Low complexity" evidence="1">
    <location>
        <begin position="181"/>
        <end position="204"/>
    </location>
</feature>
<evidence type="ECO:0000313" key="2">
    <source>
        <dbReference type="EMBL" id="CUU55652.1"/>
    </source>
</evidence>
<feature type="region of interest" description="Disordered" evidence="1">
    <location>
        <begin position="181"/>
        <end position="219"/>
    </location>
</feature>
<evidence type="ECO:0000313" key="3">
    <source>
        <dbReference type="Proteomes" id="UP000198802"/>
    </source>
</evidence>
<name>A0A0S4QK52_9ACTN</name>
<proteinExistence type="predicted"/>
<feature type="region of interest" description="Disordered" evidence="1">
    <location>
        <begin position="1"/>
        <end position="25"/>
    </location>
</feature>
<organism evidence="2 3">
    <name type="scientific">Parafrankia irregularis</name>
    <dbReference type="NCBI Taxonomy" id="795642"/>
    <lineage>
        <taxon>Bacteria</taxon>
        <taxon>Bacillati</taxon>
        <taxon>Actinomycetota</taxon>
        <taxon>Actinomycetes</taxon>
        <taxon>Frankiales</taxon>
        <taxon>Frankiaceae</taxon>
        <taxon>Parafrankia</taxon>
    </lineage>
</organism>
<accession>A0A0S4QK52</accession>
<feature type="region of interest" description="Disordered" evidence="1">
    <location>
        <begin position="109"/>
        <end position="128"/>
    </location>
</feature>
<evidence type="ECO:0008006" key="4">
    <source>
        <dbReference type="Google" id="ProtNLM"/>
    </source>
</evidence>
<dbReference type="AlphaFoldDB" id="A0A0S4QK52"/>